<dbReference type="RefSeq" id="XP_007292646.1">
    <property type="nucleotide sequence ID" value="XM_007292584.1"/>
</dbReference>
<protein>
    <submittedName>
        <fullName evidence="2">Uncharacterized protein</fullName>
    </submittedName>
</protein>
<feature type="region of interest" description="Disordered" evidence="1">
    <location>
        <begin position="107"/>
        <end position="214"/>
    </location>
</feature>
<dbReference type="PANTHER" id="PTHR40635:SF1">
    <property type="match status" value="1"/>
</dbReference>
<accession>K1WHY1</accession>
<evidence type="ECO:0000256" key="1">
    <source>
        <dbReference type="SAM" id="MobiDB-lite"/>
    </source>
</evidence>
<feature type="compositionally biased region" description="Polar residues" evidence="1">
    <location>
        <begin position="112"/>
        <end position="122"/>
    </location>
</feature>
<gene>
    <name evidence="2" type="ORF">MBM_04757</name>
</gene>
<dbReference type="HOGENOM" id="CLU_066070_0_0_1"/>
<dbReference type="Proteomes" id="UP000006753">
    <property type="component" value="Unassembled WGS sequence"/>
</dbReference>
<dbReference type="eggNOG" id="ENOG502S978">
    <property type="taxonomic scope" value="Eukaryota"/>
</dbReference>
<name>K1WHY1_MARBU</name>
<keyword evidence="3" id="KW-1185">Reference proteome</keyword>
<feature type="compositionally biased region" description="Polar residues" evidence="1">
    <location>
        <begin position="252"/>
        <end position="261"/>
    </location>
</feature>
<feature type="compositionally biased region" description="Basic and acidic residues" evidence="1">
    <location>
        <begin position="160"/>
        <end position="171"/>
    </location>
</feature>
<reference evidence="2 3" key="1">
    <citation type="journal article" date="2012" name="BMC Genomics">
        <title>Sequencing the genome of Marssonina brunnea reveals fungus-poplar co-evolution.</title>
        <authorList>
            <person name="Zhu S."/>
            <person name="Cao Y.-Z."/>
            <person name="Jiang C."/>
            <person name="Tan B.-Y."/>
            <person name="Wang Z."/>
            <person name="Feng S."/>
            <person name="Zhang L."/>
            <person name="Su X.-H."/>
            <person name="Brejova B."/>
            <person name="Vinar T."/>
            <person name="Xu M."/>
            <person name="Wang M.-X."/>
            <person name="Zhang S.-G."/>
            <person name="Huang M.-R."/>
            <person name="Wu R."/>
            <person name="Zhou Y."/>
        </authorList>
    </citation>
    <scope>NUCLEOTIDE SEQUENCE [LARGE SCALE GENOMIC DNA]</scope>
    <source>
        <strain evidence="2 3">MB_m1</strain>
    </source>
</reference>
<feature type="compositionally biased region" description="Low complexity" evidence="1">
    <location>
        <begin position="180"/>
        <end position="192"/>
    </location>
</feature>
<dbReference type="InParanoid" id="K1WHY1"/>
<dbReference type="PANTHER" id="PTHR40635">
    <property type="match status" value="1"/>
</dbReference>
<feature type="region of interest" description="Disordered" evidence="1">
    <location>
        <begin position="237"/>
        <end position="268"/>
    </location>
</feature>
<dbReference type="OrthoDB" id="5374757at2759"/>
<evidence type="ECO:0000313" key="2">
    <source>
        <dbReference type="EMBL" id="EKD17180.1"/>
    </source>
</evidence>
<dbReference type="OMA" id="MDVSYEG"/>
<dbReference type="GeneID" id="18760692"/>
<dbReference type="KEGG" id="mbe:MBM_04757"/>
<dbReference type="EMBL" id="JH921437">
    <property type="protein sequence ID" value="EKD17180.1"/>
    <property type="molecule type" value="Genomic_DNA"/>
</dbReference>
<dbReference type="AlphaFoldDB" id="K1WHY1"/>
<evidence type="ECO:0000313" key="3">
    <source>
        <dbReference type="Proteomes" id="UP000006753"/>
    </source>
</evidence>
<sequence>MAPIRRYLRITKFSVLEVRIYLDNPSLAESWLLNSRNPILPRVIESVRPLVLPKLREEKERNKAKGGKKRGVKDVVVAEDFEVSIFLTETSTRHSLLFKQKNFKEPTKKTIRSNSSKLTGSTGDAPIEVEDGPMIAREDNEEGGSISLHDIPDADEIESDDGHFVDQEPRGSKRARAATGSSSESPGPGLEPFSKRRRDASGEEADDKKKMAMDTTYDGFSIYGRVLCLVVKRKDNRSKAPAGAGLGGGQATMENWITSTQMPPPDDD</sequence>
<organism evidence="2 3">
    <name type="scientific">Marssonina brunnea f. sp. multigermtubi (strain MB_m1)</name>
    <name type="common">Marssonina leaf spot fungus</name>
    <dbReference type="NCBI Taxonomy" id="1072389"/>
    <lineage>
        <taxon>Eukaryota</taxon>
        <taxon>Fungi</taxon>
        <taxon>Dikarya</taxon>
        <taxon>Ascomycota</taxon>
        <taxon>Pezizomycotina</taxon>
        <taxon>Leotiomycetes</taxon>
        <taxon>Helotiales</taxon>
        <taxon>Drepanopezizaceae</taxon>
        <taxon>Drepanopeziza</taxon>
    </lineage>
</organism>
<proteinExistence type="predicted"/>